<keyword evidence="7" id="KW-1185">Reference proteome</keyword>
<evidence type="ECO:0000256" key="2">
    <source>
        <dbReference type="ARBA" id="ARBA00022679"/>
    </source>
</evidence>
<proteinExistence type="inferred from homology"/>
<evidence type="ECO:0000313" key="6">
    <source>
        <dbReference type="EMBL" id="KAJ6228207.1"/>
    </source>
</evidence>
<feature type="chain" id="PRO_5045239221" description="Stealth protein CR2 conserved region 2 domain-containing protein" evidence="4">
    <location>
        <begin position="17"/>
        <end position="383"/>
    </location>
</feature>
<feature type="coiled-coil region" evidence="3">
    <location>
        <begin position="38"/>
        <end position="72"/>
    </location>
</feature>
<gene>
    <name evidence="6" type="ORF">M0813_09034</name>
</gene>
<evidence type="ECO:0000256" key="1">
    <source>
        <dbReference type="ARBA" id="ARBA00007583"/>
    </source>
</evidence>
<dbReference type="Proteomes" id="UP001150062">
    <property type="component" value="Unassembled WGS sequence"/>
</dbReference>
<dbReference type="PANTHER" id="PTHR24045">
    <property type="match status" value="1"/>
</dbReference>
<dbReference type="EMBL" id="JAOAOG010000329">
    <property type="protein sequence ID" value="KAJ6228207.1"/>
    <property type="molecule type" value="Genomic_DNA"/>
</dbReference>
<keyword evidence="3" id="KW-0175">Coiled coil</keyword>
<dbReference type="Pfam" id="PF11380">
    <property type="entry name" value="Stealth_CR2"/>
    <property type="match status" value="1"/>
</dbReference>
<organism evidence="6 7">
    <name type="scientific">Anaeramoeba flamelloides</name>
    <dbReference type="NCBI Taxonomy" id="1746091"/>
    <lineage>
        <taxon>Eukaryota</taxon>
        <taxon>Metamonada</taxon>
        <taxon>Anaeramoebidae</taxon>
        <taxon>Anaeramoeba</taxon>
    </lineage>
</organism>
<keyword evidence="4" id="KW-0732">Signal</keyword>
<reference evidence="6" key="1">
    <citation type="submission" date="2022-08" db="EMBL/GenBank/DDBJ databases">
        <title>Novel sulfate-reducing endosymbionts in the free-living metamonad Anaeramoeba.</title>
        <authorList>
            <person name="Jerlstrom-Hultqvist J."/>
            <person name="Cepicka I."/>
            <person name="Gallot-Lavallee L."/>
            <person name="Salas-Leiva D."/>
            <person name="Curtis B.A."/>
            <person name="Zahonova K."/>
            <person name="Pipaliya S."/>
            <person name="Dacks J."/>
            <person name="Roger A.J."/>
        </authorList>
    </citation>
    <scope>NUCLEOTIDE SEQUENCE</scope>
    <source>
        <strain evidence="6">Schooner1</strain>
    </source>
</reference>
<evidence type="ECO:0000313" key="7">
    <source>
        <dbReference type="Proteomes" id="UP001150062"/>
    </source>
</evidence>
<sequence length="383" mass="46520">MVLLFALVFLQRDTISHEKNSKNHVVPCSDDETLATEKREFENEKEKFGKEKEKFEKEKEEFQDKKQQFIEENEDFDYAEDPEEEKEKIDVVFTWGGIVKDMNIRNRYNYELQFSLRAVHKHLPWVNKIYVLINSDTDYPYWINKEAPGKIIVYDRCTIIENPDHCPTSNSFAVFSALHKVEGLADKFILIDDDVFINQPLTPDYFFTEEGFPRVYQTHKKMQIYQDDREFTDIKRPKYKYTRFSHLPKPMKKDLITKFHEEYPDYAKLVQSHKKRYKKLSEEISMIYYEYFFEMKWLKAEDKSKAKFYQIPHKHTADITKEFEEIYKELIDKHINTFNCNDDYSTNKETYLKQRKVLWDFYMKLYPETPDYEIPNPDHEKYS</sequence>
<accession>A0ABQ8X6B1</accession>
<feature type="domain" description="Stealth protein CR2 conserved region 2" evidence="5">
    <location>
        <begin position="107"/>
        <end position="212"/>
    </location>
</feature>
<evidence type="ECO:0000259" key="5">
    <source>
        <dbReference type="Pfam" id="PF11380"/>
    </source>
</evidence>
<evidence type="ECO:0000256" key="3">
    <source>
        <dbReference type="SAM" id="Coils"/>
    </source>
</evidence>
<protein>
    <recommendedName>
        <fullName evidence="5">Stealth protein CR2 conserved region 2 domain-containing protein</fullName>
    </recommendedName>
</protein>
<comment type="similarity">
    <text evidence="1">Belongs to the stealth family.</text>
</comment>
<name>A0ABQ8X6B1_9EUKA</name>
<dbReference type="InterPro" id="IPR021520">
    <property type="entry name" value="Stealth_CR2"/>
</dbReference>
<dbReference type="PANTHER" id="PTHR24045:SF0">
    <property type="entry name" value="N-ACETYLGLUCOSAMINE-1-PHOSPHOTRANSFERASE SUBUNITS ALPHA_BETA"/>
    <property type="match status" value="1"/>
</dbReference>
<keyword evidence="2" id="KW-0808">Transferase</keyword>
<dbReference type="InterPro" id="IPR047141">
    <property type="entry name" value="Stealth"/>
</dbReference>
<comment type="caution">
    <text evidence="6">The sequence shown here is derived from an EMBL/GenBank/DDBJ whole genome shotgun (WGS) entry which is preliminary data.</text>
</comment>
<evidence type="ECO:0000256" key="4">
    <source>
        <dbReference type="SAM" id="SignalP"/>
    </source>
</evidence>
<feature type="signal peptide" evidence="4">
    <location>
        <begin position="1"/>
        <end position="16"/>
    </location>
</feature>